<organism evidence="3 4">
    <name type="scientific">Nannocystis radixulma</name>
    <dbReference type="NCBI Taxonomy" id="2995305"/>
    <lineage>
        <taxon>Bacteria</taxon>
        <taxon>Pseudomonadati</taxon>
        <taxon>Myxococcota</taxon>
        <taxon>Polyangia</taxon>
        <taxon>Nannocystales</taxon>
        <taxon>Nannocystaceae</taxon>
        <taxon>Nannocystis</taxon>
    </lineage>
</organism>
<dbReference type="PROSITE" id="PS51257">
    <property type="entry name" value="PROKAR_LIPOPROTEIN"/>
    <property type="match status" value="1"/>
</dbReference>
<evidence type="ECO:0000256" key="2">
    <source>
        <dbReference type="SAM" id="SignalP"/>
    </source>
</evidence>
<evidence type="ECO:0000313" key="4">
    <source>
        <dbReference type="Proteomes" id="UP001217838"/>
    </source>
</evidence>
<evidence type="ECO:0000313" key="3">
    <source>
        <dbReference type="EMBL" id="MDC0672594.1"/>
    </source>
</evidence>
<keyword evidence="4" id="KW-1185">Reference proteome</keyword>
<proteinExistence type="predicted"/>
<dbReference type="RefSeq" id="WP_272004477.1">
    <property type="nucleotide sequence ID" value="NZ_JAQNDN010000019.1"/>
</dbReference>
<name>A0ABT5BEL9_9BACT</name>
<feature type="compositionally biased region" description="Polar residues" evidence="1">
    <location>
        <begin position="59"/>
        <end position="68"/>
    </location>
</feature>
<feature type="signal peptide" evidence="2">
    <location>
        <begin position="1"/>
        <end position="21"/>
    </location>
</feature>
<accession>A0ABT5BEL9</accession>
<protein>
    <submittedName>
        <fullName evidence="3">Uncharacterized protein</fullName>
    </submittedName>
</protein>
<keyword evidence="2" id="KW-0732">Signal</keyword>
<gene>
    <name evidence="3" type="ORF">POL58_32890</name>
</gene>
<dbReference type="EMBL" id="JAQNDN010000019">
    <property type="protein sequence ID" value="MDC0672594.1"/>
    <property type="molecule type" value="Genomic_DNA"/>
</dbReference>
<feature type="compositionally biased region" description="Low complexity" evidence="1">
    <location>
        <begin position="69"/>
        <end position="83"/>
    </location>
</feature>
<feature type="region of interest" description="Disordered" evidence="1">
    <location>
        <begin position="23"/>
        <end position="90"/>
    </location>
</feature>
<feature type="chain" id="PRO_5046586538" evidence="2">
    <location>
        <begin position="22"/>
        <end position="211"/>
    </location>
</feature>
<reference evidence="3 4" key="1">
    <citation type="submission" date="2022-11" db="EMBL/GenBank/DDBJ databases">
        <title>Minimal conservation of predation-associated metabolite biosynthetic gene clusters underscores biosynthetic potential of Myxococcota including descriptions for ten novel species: Archangium lansinium sp. nov., Myxococcus landrumus sp. nov., Nannocystis bai.</title>
        <authorList>
            <person name="Ahearne A."/>
            <person name="Stevens C."/>
            <person name="Dowd S."/>
        </authorList>
    </citation>
    <scope>NUCLEOTIDE SEQUENCE [LARGE SCALE GENOMIC DNA]</scope>
    <source>
        <strain evidence="3 4">NCELM</strain>
    </source>
</reference>
<feature type="compositionally biased region" description="Low complexity" evidence="1">
    <location>
        <begin position="32"/>
        <end position="58"/>
    </location>
</feature>
<dbReference type="Proteomes" id="UP001217838">
    <property type="component" value="Unassembled WGS sequence"/>
</dbReference>
<comment type="caution">
    <text evidence="3">The sequence shown here is derived from an EMBL/GenBank/DDBJ whole genome shotgun (WGS) entry which is preliminary data.</text>
</comment>
<sequence>MHTRWLTPHIIVLLAALASCAAPGAPDDAGVSTEATTDSTTTTSAATEATTEGATTTSDVPTGTTLAESTGSTTDDPGTTTTGASEGDPQILADCAEGNALQAEMQAWSCACEVEAGDYPTLRACLAESGTTPEEDACTCEVFAADPQNGAFVACQTEAFAAFVACIMPLDCADDSGTEACYAQLGSASMTCEPPAPDVFREISTTCAARR</sequence>
<evidence type="ECO:0000256" key="1">
    <source>
        <dbReference type="SAM" id="MobiDB-lite"/>
    </source>
</evidence>